<keyword evidence="3" id="KW-1185">Reference proteome</keyword>
<feature type="domain" description="GTP-binding protein TrmE N-terminal" evidence="1">
    <location>
        <begin position="5"/>
        <end position="57"/>
    </location>
</feature>
<name>A0A3P7JHS6_STRVU</name>
<reference evidence="2 3" key="1">
    <citation type="submission" date="2018-11" db="EMBL/GenBank/DDBJ databases">
        <authorList>
            <consortium name="Pathogen Informatics"/>
        </authorList>
    </citation>
    <scope>NUCLEOTIDE SEQUENCE [LARGE SCALE GENOMIC DNA]</scope>
</reference>
<gene>
    <name evidence="2" type="ORF">SVUK_LOCUS20259</name>
</gene>
<dbReference type="AlphaFoldDB" id="A0A3P7JHS6"/>
<dbReference type="GO" id="GO:0030488">
    <property type="term" value="P:tRNA methylation"/>
    <property type="evidence" value="ECO:0007669"/>
    <property type="project" value="TreeGrafter"/>
</dbReference>
<dbReference type="InterPro" id="IPR018948">
    <property type="entry name" value="GTP-bd_TrmE_N"/>
</dbReference>
<evidence type="ECO:0000259" key="1">
    <source>
        <dbReference type="Pfam" id="PF10396"/>
    </source>
</evidence>
<feature type="non-terminal residue" evidence="2">
    <location>
        <position position="1"/>
    </location>
</feature>
<dbReference type="Pfam" id="PF10396">
    <property type="entry name" value="TrmE_N"/>
    <property type="match status" value="1"/>
</dbReference>
<evidence type="ECO:0000313" key="3">
    <source>
        <dbReference type="Proteomes" id="UP000270094"/>
    </source>
</evidence>
<accession>A0A3P7JHS6</accession>
<dbReference type="OrthoDB" id="188276at2759"/>
<dbReference type="EMBL" id="UYYB01138151">
    <property type="protein sequence ID" value="VDM85261.1"/>
    <property type="molecule type" value="Genomic_DNA"/>
</dbReference>
<dbReference type="PANTHER" id="PTHR42714:SF2">
    <property type="entry name" value="TRNA MODIFICATION GTPASE GTPBP3, MITOCHONDRIAL"/>
    <property type="match status" value="1"/>
</dbReference>
<dbReference type="Gene3D" id="3.30.1360.120">
    <property type="entry name" value="Probable tRNA modification gtpase trme, domain 1"/>
    <property type="match status" value="1"/>
</dbReference>
<dbReference type="Proteomes" id="UP000270094">
    <property type="component" value="Unassembled WGS sequence"/>
</dbReference>
<organism evidence="2 3">
    <name type="scientific">Strongylus vulgaris</name>
    <name type="common">Blood worm</name>
    <dbReference type="NCBI Taxonomy" id="40348"/>
    <lineage>
        <taxon>Eukaryota</taxon>
        <taxon>Metazoa</taxon>
        <taxon>Ecdysozoa</taxon>
        <taxon>Nematoda</taxon>
        <taxon>Chromadorea</taxon>
        <taxon>Rhabditida</taxon>
        <taxon>Rhabditina</taxon>
        <taxon>Rhabditomorpha</taxon>
        <taxon>Strongyloidea</taxon>
        <taxon>Strongylidae</taxon>
        <taxon>Strongylus</taxon>
    </lineage>
</organism>
<evidence type="ECO:0000313" key="2">
    <source>
        <dbReference type="EMBL" id="VDM85261.1"/>
    </source>
</evidence>
<dbReference type="GO" id="GO:0005739">
    <property type="term" value="C:mitochondrion"/>
    <property type="evidence" value="ECO:0007669"/>
    <property type="project" value="TreeGrafter"/>
</dbReference>
<dbReference type="GO" id="GO:0002098">
    <property type="term" value="P:tRNA wobble uridine modification"/>
    <property type="evidence" value="ECO:0007669"/>
    <property type="project" value="TreeGrafter"/>
</dbReference>
<protein>
    <recommendedName>
        <fullName evidence="1">GTP-binding protein TrmE N-terminal domain-containing protein</fullName>
    </recommendedName>
</protein>
<dbReference type="SUPFAM" id="SSF103025">
    <property type="entry name" value="Folate-binding domain"/>
    <property type="match status" value="1"/>
</dbReference>
<proteinExistence type="predicted"/>
<sequence length="105" mass="11922">KSLNSGPSTFTGEDTAELYVHGSRAVADALSQRLTGFEGVRQANRGEFTKRAFFNGKMDFHEVHGLRNLIYSETQRQRQMSYGQMRGGAEARRIRYPSIICYEVN</sequence>
<dbReference type="InterPro" id="IPR027266">
    <property type="entry name" value="TrmE/GcvT-like"/>
</dbReference>
<dbReference type="PANTHER" id="PTHR42714">
    <property type="entry name" value="TRNA MODIFICATION GTPASE GTPBP3"/>
    <property type="match status" value="1"/>
</dbReference>